<evidence type="ECO:0000313" key="1">
    <source>
        <dbReference type="EMBL" id="KAK3713025.1"/>
    </source>
</evidence>
<sequence>MPELAGLPLDVQNLIFSYIRRRSDVKALYETCKDFYDIVIPRIYRSIRLRESVPISTLCAFLNLENRALVHVRHIEVVDDAETKDRAAYENVLHLLANQLPRDILLSFNIDKTRPIKRSITLALHQRQRSLQTLRYESSVHGVGWNVPNGLNVEAITRLQFMIDAHHYLKHARNSRKLKQTDELHRATASKNIINTLIGEGDCGVDERRSQVFVHDQRANLKSLRALRLHGLNLSGVAVGLLEAVDMRYLTSLNLQYCEHEVSLLRMLAANEDRKCERLRHLAIVQGPETPTTSERNNDALNNFLASFSSLETLIISAPKTLALKPWLGAVASHAKTLRVLYLDCKAGQGGEQYDFEEIEDELSKCLKLEQIALNFFDLPLDADFFCAGLVVESVIDALATLPLIRTLQILNLPNPSTDHQLRHNRTGFVFVETSIKTVAEYFFDALPGVTALAVGKCSSRQGQIAKLLDRDRTFYVRGRLVAPDGEVSAAAIEVSKQRVHEVEAASDLLDLEPEKRLVRYGQKD</sequence>
<name>A0ACC3N9Q5_9PEZI</name>
<keyword evidence="2" id="KW-1185">Reference proteome</keyword>
<dbReference type="EMBL" id="JAUTXU010000065">
    <property type="protein sequence ID" value="KAK3713025.1"/>
    <property type="molecule type" value="Genomic_DNA"/>
</dbReference>
<protein>
    <submittedName>
        <fullName evidence="1">Uncharacterized protein</fullName>
    </submittedName>
</protein>
<accession>A0ACC3N9Q5</accession>
<proteinExistence type="predicted"/>
<gene>
    <name evidence="1" type="ORF">LTR37_008710</name>
</gene>
<comment type="caution">
    <text evidence="1">The sequence shown here is derived from an EMBL/GenBank/DDBJ whole genome shotgun (WGS) entry which is preliminary data.</text>
</comment>
<reference evidence="1" key="1">
    <citation type="submission" date="2023-07" db="EMBL/GenBank/DDBJ databases">
        <title>Black Yeasts Isolated from many extreme environments.</title>
        <authorList>
            <person name="Coleine C."/>
            <person name="Stajich J.E."/>
            <person name="Selbmann L."/>
        </authorList>
    </citation>
    <scope>NUCLEOTIDE SEQUENCE</scope>
    <source>
        <strain evidence="1">CCFEE 5714</strain>
    </source>
</reference>
<dbReference type="Proteomes" id="UP001281147">
    <property type="component" value="Unassembled WGS sequence"/>
</dbReference>
<evidence type="ECO:0000313" key="2">
    <source>
        <dbReference type="Proteomes" id="UP001281147"/>
    </source>
</evidence>
<organism evidence="1 2">
    <name type="scientific">Vermiconidia calcicola</name>
    <dbReference type="NCBI Taxonomy" id="1690605"/>
    <lineage>
        <taxon>Eukaryota</taxon>
        <taxon>Fungi</taxon>
        <taxon>Dikarya</taxon>
        <taxon>Ascomycota</taxon>
        <taxon>Pezizomycotina</taxon>
        <taxon>Dothideomycetes</taxon>
        <taxon>Dothideomycetidae</taxon>
        <taxon>Mycosphaerellales</taxon>
        <taxon>Extremaceae</taxon>
        <taxon>Vermiconidia</taxon>
    </lineage>
</organism>